<feature type="region of interest" description="Disordered" evidence="1">
    <location>
        <begin position="1"/>
        <end position="45"/>
    </location>
</feature>
<proteinExistence type="predicted"/>
<feature type="compositionally biased region" description="Polar residues" evidence="1">
    <location>
        <begin position="28"/>
        <end position="39"/>
    </location>
</feature>
<evidence type="ECO:0000313" key="3">
    <source>
        <dbReference type="Proteomes" id="UP000700596"/>
    </source>
</evidence>
<dbReference type="EMBL" id="JAGMWT010000004">
    <property type="protein sequence ID" value="KAH7130290.1"/>
    <property type="molecule type" value="Genomic_DNA"/>
</dbReference>
<reference evidence="2" key="1">
    <citation type="journal article" date="2021" name="Nat. Commun.">
        <title>Genetic determinants of endophytism in the Arabidopsis root mycobiome.</title>
        <authorList>
            <person name="Mesny F."/>
            <person name="Miyauchi S."/>
            <person name="Thiergart T."/>
            <person name="Pickel B."/>
            <person name="Atanasova L."/>
            <person name="Karlsson M."/>
            <person name="Huettel B."/>
            <person name="Barry K.W."/>
            <person name="Haridas S."/>
            <person name="Chen C."/>
            <person name="Bauer D."/>
            <person name="Andreopoulos W."/>
            <person name="Pangilinan J."/>
            <person name="LaButti K."/>
            <person name="Riley R."/>
            <person name="Lipzen A."/>
            <person name="Clum A."/>
            <person name="Drula E."/>
            <person name="Henrissat B."/>
            <person name="Kohler A."/>
            <person name="Grigoriev I.V."/>
            <person name="Martin F.M."/>
            <person name="Hacquard S."/>
        </authorList>
    </citation>
    <scope>NUCLEOTIDE SEQUENCE</scope>
    <source>
        <strain evidence="2">MPI-CAGE-CH-0243</strain>
    </source>
</reference>
<protein>
    <submittedName>
        <fullName evidence="2">Uncharacterized protein</fullName>
    </submittedName>
</protein>
<evidence type="ECO:0000256" key="1">
    <source>
        <dbReference type="SAM" id="MobiDB-lite"/>
    </source>
</evidence>
<keyword evidence="3" id="KW-1185">Reference proteome</keyword>
<gene>
    <name evidence="2" type="ORF">B0J11DRAFT_248513</name>
</gene>
<sequence>MCKTHHHYTATSFATPQLHKKRRKGRTPSISTQHHQTSPPTHPSVIPTLFSHTTCASHPHPGPISCLSKSLSDAANCIHCLRPAVAKETLVQARLFFPLRSDPPVAPRCQRAVKAALEKVASSLALPDLSSLFVHPRVIPEQSQSNPSAPRYAMVTPGTGAYGRFRGTVCTTASAGKPPFRQNSQSVTSLSTILSVGAKEID</sequence>
<name>A0A9P9E1K8_9PLEO</name>
<dbReference type="AlphaFoldDB" id="A0A9P9E1K8"/>
<dbReference type="Proteomes" id="UP000700596">
    <property type="component" value="Unassembled WGS sequence"/>
</dbReference>
<comment type="caution">
    <text evidence="2">The sequence shown here is derived from an EMBL/GenBank/DDBJ whole genome shotgun (WGS) entry which is preliminary data.</text>
</comment>
<accession>A0A9P9E1K8</accession>
<organism evidence="2 3">
    <name type="scientific">Dendryphion nanum</name>
    <dbReference type="NCBI Taxonomy" id="256645"/>
    <lineage>
        <taxon>Eukaryota</taxon>
        <taxon>Fungi</taxon>
        <taxon>Dikarya</taxon>
        <taxon>Ascomycota</taxon>
        <taxon>Pezizomycotina</taxon>
        <taxon>Dothideomycetes</taxon>
        <taxon>Pleosporomycetidae</taxon>
        <taxon>Pleosporales</taxon>
        <taxon>Torulaceae</taxon>
        <taxon>Dendryphion</taxon>
    </lineage>
</organism>
<evidence type="ECO:0000313" key="2">
    <source>
        <dbReference type="EMBL" id="KAH7130290.1"/>
    </source>
</evidence>